<sequence>MGVKFQGLFKGRVYADSREAGDSRGYTSARQTKWACQKTNSKNRKEWSIYIIPRNAMCRVHVRKSPLCPGLRGNCPLSDKTREKAVFGWLSSGPCASGARNASEISLTPSGSFLGEIFSPWLLLGLFKSPTRRGETPVHHYTPGFPPTKQFLWVCGSAPPPDFGLVTWVPSRSHSLRIHPLPM</sequence>
<gene>
    <name evidence="1" type="ORF">EJF14_50475</name>
</gene>
<organism evidence="1 2">
    <name type="scientific">Clavispora lusitaniae</name>
    <name type="common">Candida lusitaniae</name>
    <dbReference type="NCBI Taxonomy" id="36911"/>
    <lineage>
        <taxon>Eukaryota</taxon>
        <taxon>Fungi</taxon>
        <taxon>Dikarya</taxon>
        <taxon>Ascomycota</taxon>
        <taxon>Saccharomycotina</taxon>
        <taxon>Pichiomycetes</taxon>
        <taxon>Metschnikowiaceae</taxon>
        <taxon>Clavispora</taxon>
    </lineage>
</organism>
<proteinExistence type="predicted"/>
<dbReference type="Proteomes" id="UP000326582">
    <property type="component" value="Chromosome 5"/>
</dbReference>
<keyword evidence="2" id="KW-1185">Reference proteome</keyword>
<accession>A0ACD0WPM8</accession>
<dbReference type="EMBL" id="CP038488">
    <property type="protein sequence ID" value="QFZ29245.1"/>
    <property type="molecule type" value="Genomic_DNA"/>
</dbReference>
<name>A0ACD0WPM8_CLALS</name>
<protein>
    <submittedName>
        <fullName evidence="1">Uncharacterized protein</fullName>
    </submittedName>
</protein>
<reference evidence="2" key="1">
    <citation type="journal article" date="2019" name="MBio">
        <title>Comparative genomics for the elucidation of multidrug resistance (MDR) in Candida lusitaniae.</title>
        <authorList>
            <person name="Kannan A."/>
            <person name="Asner S.A."/>
            <person name="Trachsel E."/>
            <person name="Kelly S."/>
            <person name="Parker J."/>
            <person name="Sanglard D."/>
        </authorList>
    </citation>
    <scope>NUCLEOTIDE SEQUENCE [LARGE SCALE GENOMIC DNA]</scope>
    <source>
        <strain evidence="2">P1</strain>
    </source>
</reference>
<evidence type="ECO:0000313" key="2">
    <source>
        <dbReference type="Proteomes" id="UP000326582"/>
    </source>
</evidence>
<evidence type="ECO:0000313" key="1">
    <source>
        <dbReference type="EMBL" id="QFZ29245.1"/>
    </source>
</evidence>